<accession>A0ABY0T836</accession>
<dbReference type="RefSeq" id="WP_074630878.1">
    <property type="nucleotide sequence ID" value="NZ_FNKY01000001.1"/>
</dbReference>
<comment type="caution">
    <text evidence="1">The sequence shown here is derived from an EMBL/GenBank/DDBJ whole genome shotgun (WGS) entry which is preliminary data.</text>
</comment>
<sequence length="94" mass="10876">MDESTEEKGVVLALLERFQTQRLPRALAIKERIDQGGLLDEFDITFLETIFREFANIRTMVGKHPEYEPLVCQVIHMYHEITAKALENEKAKGD</sequence>
<proteinExistence type="predicted"/>
<protein>
    <submittedName>
        <fullName evidence="1">Uncharacterized protein</fullName>
    </submittedName>
</protein>
<keyword evidence="2" id="KW-1185">Reference proteome</keyword>
<dbReference type="Proteomes" id="UP000183471">
    <property type="component" value="Unassembled WGS sequence"/>
</dbReference>
<name>A0ABY0T836_9PROT</name>
<organism evidence="1 2">
    <name type="scientific">Nitrosospira multiformis</name>
    <dbReference type="NCBI Taxonomy" id="1231"/>
    <lineage>
        <taxon>Bacteria</taxon>
        <taxon>Pseudomonadati</taxon>
        <taxon>Pseudomonadota</taxon>
        <taxon>Betaproteobacteria</taxon>
        <taxon>Nitrosomonadales</taxon>
        <taxon>Nitrosomonadaceae</taxon>
        <taxon>Nitrosospira</taxon>
    </lineage>
</organism>
<evidence type="ECO:0000313" key="2">
    <source>
        <dbReference type="Proteomes" id="UP000183471"/>
    </source>
</evidence>
<dbReference type="EMBL" id="FNKY01000001">
    <property type="protein sequence ID" value="SDQ41816.1"/>
    <property type="molecule type" value="Genomic_DNA"/>
</dbReference>
<gene>
    <name evidence="1" type="ORF">SAMN05216402_0776</name>
</gene>
<reference evidence="1 2" key="1">
    <citation type="submission" date="2016-10" db="EMBL/GenBank/DDBJ databases">
        <authorList>
            <person name="Varghese N."/>
            <person name="Submissions S."/>
        </authorList>
    </citation>
    <scope>NUCLEOTIDE SEQUENCE [LARGE SCALE GENOMIC DNA]</scope>
    <source>
        <strain evidence="1 2">Nl1</strain>
    </source>
</reference>
<evidence type="ECO:0000313" key="1">
    <source>
        <dbReference type="EMBL" id="SDQ41816.1"/>
    </source>
</evidence>